<dbReference type="InterPro" id="IPR025857">
    <property type="entry name" value="MacB_PCD"/>
</dbReference>
<organism evidence="10 11">
    <name type="scientific">Rhodohalobacter sulfatireducens</name>
    <dbReference type="NCBI Taxonomy" id="2911366"/>
    <lineage>
        <taxon>Bacteria</taxon>
        <taxon>Pseudomonadati</taxon>
        <taxon>Balneolota</taxon>
        <taxon>Balneolia</taxon>
        <taxon>Balneolales</taxon>
        <taxon>Balneolaceae</taxon>
        <taxon>Rhodohalobacter</taxon>
    </lineage>
</organism>
<accession>A0ABS9K941</accession>
<reference evidence="10" key="2">
    <citation type="submission" date="2024-05" db="EMBL/GenBank/DDBJ databases">
        <title>Rhodohalobacter halophilus gen. nov., sp. nov., a moderately halophilic member of the family Balneolaceae.</title>
        <authorList>
            <person name="Xia J."/>
        </authorList>
    </citation>
    <scope>NUCLEOTIDE SEQUENCE</scope>
    <source>
        <strain evidence="10">WB101</strain>
    </source>
</reference>
<dbReference type="PANTHER" id="PTHR30572:SF4">
    <property type="entry name" value="ABC TRANSPORTER PERMEASE YTRF"/>
    <property type="match status" value="1"/>
</dbReference>
<sequence length="410" mass="46141">MSIPSLFTDLFRNLNQQRLRSFLTIFGIMWGTATLILLLAFGVGFRDQTVLNMRGMGDQLAIMFPGQTTQAFEGYGVGRPIRFREADAWMLKQQIPAIDIVLPEYMQNLQISFGEKRRNSSVGGVYPEYQGVRNMYEQPGGRWLNEDDIEDQRRVIFLGNRLAQNLFEENEDPIGKKVFMQDTPFTVIGVLAEKIQNSSYSQQDQDRAFIPASTFSTMMGTDIVNNIIYTPEDPALAESIRTQVYEVMGRKHRFDPSDTDAIGLWDTNEFWSFIDIMFLGINGFLGLIGFFTLAVGGIGVANIMFVVVQERMKEIGIRRSVGARRHHIMGQFFLETFLIIGLGAGAGYVIGWLLVQATQNIPIKEFVGAPYFSPEVGLIAFGVLGFVGFAAGMLPAWRASRLDIVECLRR</sequence>
<dbReference type="RefSeq" id="WP_237852227.1">
    <property type="nucleotide sequence ID" value="NZ_JAKLWS010000002.1"/>
</dbReference>
<keyword evidence="2" id="KW-1003">Cell membrane</keyword>
<evidence type="ECO:0000256" key="5">
    <source>
        <dbReference type="ARBA" id="ARBA00023136"/>
    </source>
</evidence>
<keyword evidence="5 7" id="KW-0472">Membrane</keyword>
<evidence type="ECO:0000259" key="8">
    <source>
        <dbReference type="Pfam" id="PF02687"/>
    </source>
</evidence>
<dbReference type="InterPro" id="IPR003838">
    <property type="entry name" value="ABC3_permease_C"/>
</dbReference>
<evidence type="ECO:0000313" key="11">
    <source>
        <dbReference type="Proteomes" id="UP001165366"/>
    </source>
</evidence>
<proteinExistence type="inferred from homology"/>
<evidence type="ECO:0000256" key="2">
    <source>
        <dbReference type="ARBA" id="ARBA00022475"/>
    </source>
</evidence>
<comment type="caution">
    <text evidence="10">The sequence shown here is derived from an EMBL/GenBank/DDBJ whole genome shotgun (WGS) entry which is preliminary data.</text>
</comment>
<evidence type="ECO:0000256" key="4">
    <source>
        <dbReference type="ARBA" id="ARBA00022989"/>
    </source>
</evidence>
<evidence type="ECO:0000259" key="9">
    <source>
        <dbReference type="Pfam" id="PF12704"/>
    </source>
</evidence>
<feature type="transmembrane region" description="Helical" evidence="7">
    <location>
        <begin position="329"/>
        <end position="355"/>
    </location>
</feature>
<comment type="subcellular location">
    <subcellularLocation>
        <location evidence="1">Cell membrane</location>
        <topology evidence="1">Multi-pass membrane protein</topology>
    </subcellularLocation>
</comment>
<protein>
    <submittedName>
        <fullName evidence="10">ABC transporter permease</fullName>
    </submittedName>
</protein>
<evidence type="ECO:0000313" key="10">
    <source>
        <dbReference type="EMBL" id="MCG2587383.1"/>
    </source>
</evidence>
<feature type="transmembrane region" description="Helical" evidence="7">
    <location>
        <begin position="21"/>
        <end position="45"/>
    </location>
</feature>
<reference evidence="10" key="1">
    <citation type="submission" date="2022-01" db="EMBL/GenBank/DDBJ databases">
        <authorList>
            <person name="Wang Y."/>
        </authorList>
    </citation>
    <scope>NUCLEOTIDE SEQUENCE</scope>
    <source>
        <strain evidence="10">WB101</strain>
    </source>
</reference>
<name>A0ABS9K941_9BACT</name>
<evidence type="ECO:0000256" key="7">
    <source>
        <dbReference type="SAM" id="Phobius"/>
    </source>
</evidence>
<dbReference type="Proteomes" id="UP001165366">
    <property type="component" value="Unassembled WGS sequence"/>
</dbReference>
<keyword evidence="3 7" id="KW-0812">Transmembrane</keyword>
<feature type="transmembrane region" description="Helical" evidence="7">
    <location>
        <begin position="375"/>
        <end position="394"/>
    </location>
</feature>
<comment type="similarity">
    <text evidence="6">Belongs to the ABC-4 integral membrane protein family.</text>
</comment>
<evidence type="ECO:0000256" key="6">
    <source>
        <dbReference type="ARBA" id="ARBA00038076"/>
    </source>
</evidence>
<dbReference type="Pfam" id="PF02687">
    <property type="entry name" value="FtsX"/>
    <property type="match status" value="1"/>
</dbReference>
<gene>
    <name evidence="10" type="ORF">L6773_02315</name>
</gene>
<keyword evidence="11" id="KW-1185">Reference proteome</keyword>
<feature type="domain" description="MacB-like periplasmic core" evidence="9">
    <location>
        <begin position="21"/>
        <end position="244"/>
    </location>
</feature>
<evidence type="ECO:0000256" key="3">
    <source>
        <dbReference type="ARBA" id="ARBA00022692"/>
    </source>
</evidence>
<evidence type="ECO:0000256" key="1">
    <source>
        <dbReference type="ARBA" id="ARBA00004651"/>
    </source>
</evidence>
<keyword evidence="4 7" id="KW-1133">Transmembrane helix</keyword>
<dbReference type="PANTHER" id="PTHR30572">
    <property type="entry name" value="MEMBRANE COMPONENT OF TRANSPORTER-RELATED"/>
    <property type="match status" value="1"/>
</dbReference>
<dbReference type="Pfam" id="PF12704">
    <property type="entry name" value="MacB_PCD"/>
    <property type="match status" value="1"/>
</dbReference>
<dbReference type="InterPro" id="IPR050250">
    <property type="entry name" value="Macrolide_Exporter_MacB"/>
</dbReference>
<dbReference type="EMBL" id="JAKLWS010000002">
    <property type="protein sequence ID" value="MCG2587383.1"/>
    <property type="molecule type" value="Genomic_DNA"/>
</dbReference>
<feature type="transmembrane region" description="Helical" evidence="7">
    <location>
        <begin position="284"/>
        <end position="308"/>
    </location>
</feature>
<feature type="domain" description="ABC3 transporter permease C-terminal" evidence="8">
    <location>
        <begin position="287"/>
        <end position="403"/>
    </location>
</feature>